<comment type="caution">
    <text evidence="1">The sequence shown here is derived from an EMBL/GenBank/DDBJ whole genome shotgun (WGS) entry which is preliminary data.</text>
</comment>
<dbReference type="Proteomes" id="UP001060085">
    <property type="component" value="Linkage Group LG03"/>
</dbReference>
<dbReference type="EMBL" id="CM044703">
    <property type="protein sequence ID" value="KAI5670401.1"/>
    <property type="molecule type" value="Genomic_DNA"/>
</dbReference>
<protein>
    <submittedName>
        <fullName evidence="1">Uncharacterized protein</fullName>
    </submittedName>
</protein>
<sequence length="197" mass="22867">MVYQSRMRKRVWAVRRGPDGSAFEKCEICGISVAIALSDMHECLPKKNVKILTLGDFQNGNVKGQNFQEQPRSAFRFFMEEFMKSCNEDENVIDIDTKGFEMWKNMSKEERHPYVLQAETVNSAYTNALLKEENDIDLSWVDDEADSAEVGKYDKNYDLFVDSEHSDSYGIFWSESIESLDSKLRGRMWPRILEKSS</sequence>
<evidence type="ECO:0000313" key="1">
    <source>
        <dbReference type="EMBL" id="KAI5670401.1"/>
    </source>
</evidence>
<reference evidence="2" key="1">
    <citation type="journal article" date="2023" name="Nat. Plants">
        <title>Single-cell RNA sequencing provides a high-resolution roadmap for understanding the multicellular compartmentation of specialized metabolism.</title>
        <authorList>
            <person name="Sun S."/>
            <person name="Shen X."/>
            <person name="Li Y."/>
            <person name="Li Y."/>
            <person name="Wang S."/>
            <person name="Li R."/>
            <person name="Zhang H."/>
            <person name="Shen G."/>
            <person name="Guo B."/>
            <person name="Wei J."/>
            <person name="Xu J."/>
            <person name="St-Pierre B."/>
            <person name="Chen S."/>
            <person name="Sun C."/>
        </authorList>
    </citation>
    <scope>NUCLEOTIDE SEQUENCE [LARGE SCALE GENOMIC DNA]</scope>
</reference>
<organism evidence="1 2">
    <name type="scientific">Catharanthus roseus</name>
    <name type="common">Madagascar periwinkle</name>
    <name type="synonym">Vinca rosea</name>
    <dbReference type="NCBI Taxonomy" id="4058"/>
    <lineage>
        <taxon>Eukaryota</taxon>
        <taxon>Viridiplantae</taxon>
        <taxon>Streptophyta</taxon>
        <taxon>Embryophyta</taxon>
        <taxon>Tracheophyta</taxon>
        <taxon>Spermatophyta</taxon>
        <taxon>Magnoliopsida</taxon>
        <taxon>eudicotyledons</taxon>
        <taxon>Gunneridae</taxon>
        <taxon>Pentapetalae</taxon>
        <taxon>asterids</taxon>
        <taxon>lamiids</taxon>
        <taxon>Gentianales</taxon>
        <taxon>Apocynaceae</taxon>
        <taxon>Rauvolfioideae</taxon>
        <taxon>Vinceae</taxon>
        <taxon>Catharanthinae</taxon>
        <taxon>Catharanthus</taxon>
    </lineage>
</organism>
<evidence type="ECO:0000313" key="2">
    <source>
        <dbReference type="Proteomes" id="UP001060085"/>
    </source>
</evidence>
<gene>
    <name evidence="1" type="ORF">M9H77_10765</name>
</gene>
<keyword evidence="2" id="KW-1185">Reference proteome</keyword>
<proteinExistence type="predicted"/>
<name>A0ACC0BCP1_CATRO</name>
<accession>A0ACC0BCP1</accession>